<dbReference type="AlphaFoldDB" id="A0A6S7BST3"/>
<dbReference type="PANTHER" id="PTHR13061">
    <property type="entry name" value="DYNACTIN SUBUNIT P25"/>
    <property type="match status" value="1"/>
</dbReference>
<reference evidence="1 2" key="1">
    <citation type="submission" date="2020-04" db="EMBL/GenBank/DDBJ databases">
        <authorList>
            <person name="De Canck E."/>
        </authorList>
    </citation>
    <scope>NUCLEOTIDE SEQUENCE [LARGE SCALE GENOMIC DNA]</scope>
    <source>
        <strain evidence="1 2">LMG 28138</strain>
    </source>
</reference>
<dbReference type="Gene3D" id="2.160.10.10">
    <property type="entry name" value="Hexapeptide repeat proteins"/>
    <property type="match status" value="1"/>
</dbReference>
<dbReference type="Proteomes" id="UP000494115">
    <property type="component" value="Unassembled WGS sequence"/>
</dbReference>
<keyword evidence="2" id="KW-1185">Reference proteome</keyword>
<dbReference type="RefSeq" id="WP_246257614.1">
    <property type="nucleotide sequence ID" value="NZ_CADIKM010000018.1"/>
</dbReference>
<sequence>MSASDTFEHLRMQPRIDSSAFIAAGTAIIADVEIGARSSIWFNCVLRGDVQRISVGAGTNIQDGSVVHCSTGGRPTLIGDAVSVGHGAILHSCTIEDTGFVGFGARVLDGAIIRRGGMLAAGAVLTPGKVVGTGELWAGNPAKLLRTMESKELSALSAVAERYMALALAYQNGGAENIRYKEK</sequence>
<gene>
    <name evidence="1" type="primary">yrdA_2</name>
    <name evidence="1" type="ORF">LMG28138_03598</name>
</gene>
<evidence type="ECO:0000313" key="2">
    <source>
        <dbReference type="Proteomes" id="UP000494115"/>
    </source>
</evidence>
<organism evidence="1 2">
    <name type="scientific">Pararobbsia alpina</name>
    <dbReference type="NCBI Taxonomy" id="621374"/>
    <lineage>
        <taxon>Bacteria</taxon>
        <taxon>Pseudomonadati</taxon>
        <taxon>Pseudomonadota</taxon>
        <taxon>Betaproteobacteria</taxon>
        <taxon>Burkholderiales</taxon>
        <taxon>Burkholderiaceae</taxon>
        <taxon>Pararobbsia</taxon>
    </lineage>
</organism>
<dbReference type="EMBL" id="CADIKM010000018">
    <property type="protein sequence ID" value="CAB3793886.1"/>
    <property type="molecule type" value="Genomic_DNA"/>
</dbReference>
<dbReference type="InterPro" id="IPR011004">
    <property type="entry name" value="Trimer_LpxA-like_sf"/>
</dbReference>
<dbReference type="InterPro" id="IPR047324">
    <property type="entry name" value="LbH_gamma_CA-like"/>
</dbReference>
<accession>A0A6S7BST3</accession>
<dbReference type="InterPro" id="IPR050484">
    <property type="entry name" value="Transf_Hexapept/Carb_Anhydrase"/>
</dbReference>
<evidence type="ECO:0000313" key="1">
    <source>
        <dbReference type="EMBL" id="CAB3793886.1"/>
    </source>
</evidence>
<proteinExistence type="predicted"/>
<name>A0A6S7BST3_9BURK</name>
<dbReference type="CDD" id="cd04645">
    <property type="entry name" value="LbH_gamma_CA_like"/>
    <property type="match status" value="1"/>
</dbReference>
<dbReference type="SUPFAM" id="SSF51161">
    <property type="entry name" value="Trimeric LpxA-like enzymes"/>
    <property type="match status" value="1"/>
</dbReference>
<protein>
    <submittedName>
        <fullName evidence="1">Protein YrdA</fullName>
    </submittedName>
</protein>
<dbReference type="PANTHER" id="PTHR13061:SF29">
    <property type="entry name" value="GAMMA CARBONIC ANHYDRASE-LIKE 1, MITOCHONDRIAL-RELATED"/>
    <property type="match status" value="1"/>
</dbReference>